<organism evidence="1 2">
    <name type="scientific">Methanoplanus endosymbiosus</name>
    <dbReference type="NCBI Taxonomy" id="33865"/>
    <lineage>
        <taxon>Archaea</taxon>
        <taxon>Methanobacteriati</taxon>
        <taxon>Methanobacteriota</taxon>
        <taxon>Stenosarchaea group</taxon>
        <taxon>Methanomicrobia</taxon>
        <taxon>Methanomicrobiales</taxon>
        <taxon>Methanomicrobiaceae</taxon>
        <taxon>Methanoplanus</taxon>
    </lineage>
</organism>
<proteinExistence type="predicted"/>
<reference evidence="1" key="1">
    <citation type="submission" date="2022-04" db="EMBL/GenBank/DDBJ databases">
        <title>Complete genome of Methanoplanus endosymbiosus DSM 3599.</title>
        <authorList>
            <person name="Chen S.-C."/>
            <person name="You Y.-T."/>
            <person name="Zhou Y.-Z."/>
            <person name="Lai M.-C."/>
        </authorList>
    </citation>
    <scope>NUCLEOTIDE SEQUENCE</scope>
    <source>
        <strain evidence="1">DSM 3599</strain>
    </source>
</reference>
<dbReference type="EMBL" id="CP096115">
    <property type="protein sequence ID" value="UUX91787.1"/>
    <property type="molecule type" value="Genomic_DNA"/>
</dbReference>
<gene>
    <name evidence="1" type="ORF">L6E24_10490</name>
</gene>
<name>A0A9E7PLZ5_9EURY</name>
<sequence length="107" mass="12755">MNILELLQYISSLKKGNLYVSRHFKIRYEERKDSLMPEIDDFCNLLNIAVPVEISQQDLQKFKVIYNLNEEYDLVLIISVKWINSEIIINLITCYRQSTGKRVRKDE</sequence>
<protein>
    <submittedName>
        <fullName evidence="1">Uncharacterized protein</fullName>
    </submittedName>
</protein>
<evidence type="ECO:0000313" key="1">
    <source>
        <dbReference type="EMBL" id="UUX91787.1"/>
    </source>
</evidence>
<dbReference type="Proteomes" id="UP001060368">
    <property type="component" value="Chromosome"/>
</dbReference>
<dbReference type="KEGG" id="mend:L6E24_10490"/>
<dbReference type="AlphaFoldDB" id="A0A9E7PLZ5"/>
<accession>A0A9E7PLZ5</accession>
<dbReference type="RefSeq" id="WP_257741938.1">
    <property type="nucleotide sequence ID" value="NZ_CP096115.1"/>
</dbReference>
<dbReference type="GeneID" id="74308133"/>
<evidence type="ECO:0000313" key="2">
    <source>
        <dbReference type="Proteomes" id="UP001060368"/>
    </source>
</evidence>
<keyword evidence="2" id="KW-1185">Reference proteome</keyword>